<evidence type="ECO:0008006" key="3">
    <source>
        <dbReference type="Google" id="ProtNLM"/>
    </source>
</evidence>
<dbReference type="OrthoDB" id="1210636at2759"/>
<name>A0A2Z6MAZ3_TRISU</name>
<sequence length="146" mass="16789">MKRVGNGAETFFWTDPWLGGRPLGERFGRLFDLVVNKSCSVAEMFSVGWEEGGETWVWRRQLWAWEEDMLRECQTLLLNFSFQVQSSDYWKWQPDLDTGYSVRGVYQLLTSQDAVTLDEAEMAQAGTLEGDHMCMEASTRQVANEG</sequence>
<gene>
    <name evidence="1" type="ORF">TSUD_165190</name>
</gene>
<accession>A0A2Z6MAZ3</accession>
<organism evidence="1 2">
    <name type="scientific">Trifolium subterraneum</name>
    <name type="common">Subterranean clover</name>
    <dbReference type="NCBI Taxonomy" id="3900"/>
    <lineage>
        <taxon>Eukaryota</taxon>
        <taxon>Viridiplantae</taxon>
        <taxon>Streptophyta</taxon>
        <taxon>Embryophyta</taxon>
        <taxon>Tracheophyta</taxon>
        <taxon>Spermatophyta</taxon>
        <taxon>Magnoliopsida</taxon>
        <taxon>eudicotyledons</taxon>
        <taxon>Gunneridae</taxon>
        <taxon>Pentapetalae</taxon>
        <taxon>rosids</taxon>
        <taxon>fabids</taxon>
        <taxon>Fabales</taxon>
        <taxon>Fabaceae</taxon>
        <taxon>Papilionoideae</taxon>
        <taxon>50 kb inversion clade</taxon>
        <taxon>NPAAA clade</taxon>
        <taxon>Hologalegina</taxon>
        <taxon>IRL clade</taxon>
        <taxon>Trifolieae</taxon>
        <taxon>Trifolium</taxon>
    </lineage>
</organism>
<keyword evidence="2" id="KW-1185">Reference proteome</keyword>
<evidence type="ECO:0000313" key="1">
    <source>
        <dbReference type="EMBL" id="GAU29001.1"/>
    </source>
</evidence>
<evidence type="ECO:0000313" key="2">
    <source>
        <dbReference type="Proteomes" id="UP000242715"/>
    </source>
</evidence>
<protein>
    <recommendedName>
        <fullName evidence="3">Reverse transcriptase zinc-binding domain-containing protein</fullName>
    </recommendedName>
</protein>
<reference evidence="2" key="1">
    <citation type="journal article" date="2017" name="Front. Plant Sci.">
        <title>Climate Clever Clovers: New Paradigm to Reduce the Environmental Footprint of Ruminants by Breeding Low Methanogenic Forages Utilizing Haplotype Variation.</title>
        <authorList>
            <person name="Kaur P."/>
            <person name="Appels R."/>
            <person name="Bayer P.E."/>
            <person name="Keeble-Gagnere G."/>
            <person name="Wang J."/>
            <person name="Hirakawa H."/>
            <person name="Shirasawa K."/>
            <person name="Vercoe P."/>
            <person name="Stefanova K."/>
            <person name="Durmic Z."/>
            <person name="Nichols P."/>
            <person name="Revell C."/>
            <person name="Isobe S.N."/>
            <person name="Edwards D."/>
            <person name="Erskine W."/>
        </authorList>
    </citation>
    <scope>NUCLEOTIDE SEQUENCE [LARGE SCALE GENOMIC DNA]</scope>
    <source>
        <strain evidence="2">cv. Daliak</strain>
    </source>
</reference>
<dbReference type="PANTHER" id="PTHR36617">
    <property type="entry name" value="PROTEIN, PUTATIVE-RELATED"/>
    <property type="match status" value="1"/>
</dbReference>
<proteinExistence type="predicted"/>
<dbReference type="EMBL" id="DF973386">
    <property type="protein sequence ID" value="GAU29001.1"/>
    <property type="molecule type" value="Genomic_DNA"/>
</dbReference>
<dbReference type="Proteomes" id="UP000242715">
    <property type="component" value="Unassembled WGS sequence"/>
</dbReference>
<dbReference type="AlphaFoldDB" id="A0A2Z6MAZ3"/>
<dbReference type="PANTHER" id="PTHR36617:SF5">
    <property type="entry name" value="OS05G0421675 PROTEIN"/>
    <property type="match status" value="1"/>
</dbReference>